<feature type="transmembrane region" description="Helical" evidence="2">
    <location>
        <begin position="201"/>
        <end position="217"/>
    </location>
</feature>
<evidence type="ECO:0000256" key="1">
    <source>
        <dbReference type="SAM" id="MobiDB-lite"/>
    </source>
</evidence>
<protein>
    <recommendedName>
        <fullName evidence="3">Acyltransferase 3 domain-containing protein</fullName>
    </recommendedName>
</protein>
<evidence type="ECO:0000313" key="4">
    <source>
        <dbReference type="EMBL" id="RKU47786.1"/>
    </source>
</evidence>
<proteinExistence type="predicted"/>
<feature type="transmembrane region" description="Helical" evidence="2">
    <location>
        <begin position="177"/>
        <end position="194"/>
    </location>
</feature>
<dbReference type="STRING" id="177199.A0A420YJ30"/>
<dbReference type="PANTHER" id="PTHR23028:SF128">
    <property type="entry name" value="ACYLTRANSFERASE 3 DOMAIN-CONTAINING PROTEIN"/>
    <property type="match status" value="1"/>
</dbReference>
<dbReference type="OrthoDB" id="5405781at2759"/>
<keyword evidence="5" id="KW-1185">Reference proteome</keyword>
<feature type="transmembrane region" description="Helical" evidence="2">
    <location>
        <begin position="350"/>
        <end position="370"/>
    </location>
</feature>
<keyword evidence="2" id="KW-1133">Transmembrane helix</keyword>
<feature type="region of interest" description="Disordered" evidence="1">
    <location>
        <begin position="441"/>
        <end position="462"/>
    </location>
</feature>
<keyword evidence="2" id="KW-0472">Membrane</keyword>
<feature type="domain" description="Acyltransferase 3" evidence="3">
    <location>
        <begin position="10"/>
        <end position="367"/>
    </location>
</feature>
<feature type="transmembrane region" description="Helical" evidence="2">
    <location>
        <begin position="399"/>
        <end position="416"/>
    </location>
</feature>
<dbReference type="GO" id="GO:0016747">
    <property type="term" value="F:acyltransferase activity, transferring groups other than amino-acyl groups"/>
    <property type="evidence" value="ECO:0007669"/>
    <property type="project" value="InterPro"/>
</dbReference>
<dbReference type="InterPro" id="IPR002656">
    <property type="entry name" value="Acyl_transf_3_dom"/>
</dbReference>
<feature type="compositionally biased region" description="Basic and acidic residues" evidence="1">
    <location>
        <begin position="441"/>
        <end position="450"/>
    </location>
</feature>
<evidence type="ECO:0000259" key="3">
    <source>
        <dbReference type="Pfam" id="PF01757"/>
    </source>
</evidence>
<feature type="transmembrane region" description="Helical" evidence="2">
    <location>
        <begin position="253"/>
        <end position="274"/>
    </location>
</feature>
<gene>
    <name evidence="4" type="ORF">DL546_006687</name>
</gene>
<accession>A0A420YJ30</accession>
<reference evidence="4 5" key="1">
    <citation type="submission" date="2018-08" db="EMBL/GenBank/DDBJ databases">
        <title>Draft genome of the lignicolous fungus Coniochaeta pulveracea.</title>
        <authorList>
            <person name="Borstlap C.J."/>
            <person name="De Witt R.N."/>
            <person name="Botha A."/>
            <person name="Volschenk H."/>
        </authorList>
    </citation>
    <scope>NUCLEOTIDE SEQUENCE [LARGE SCALE GENOMIC DNA]</scope>
    <source>
        <strain evidence="4 5">CAB683</strain>
    </source>
</reference>
<keyword evidence="2" id="KW-0812">Transmembrane</keyword>
<dbReference type="Pfam" id="PF01757">
    <property type="entry name" value="Acyl_transf_3"/>
    <property type="match status" value="1"/>
</dbReference>
<feature type="transmembrane region" description="Helical" evidence="2">
    <location>
        <begin position="108"/>
        <end position="128"/>
    </location>
</feature>
<dbReference type="EMBL" id="QVQW01000007">
    <property type="protein sequence ID" value="RKU47786.1"/>
    <property type="molecule type" value="Genomic_DNA"/>
</dbReference>
<dbReference type="InterPro" id="IPR050879">
    <property type="entry name" value="Acyltransferase_3"/>
</dbReference>
<dbReference type="Proteomes" id="UP000275385">
    <property type="component" value="Unassembled WGS sequence"/>
</dbReference>
<dbReference type="PANTHER" id="PTHR23028">
    <property type="entry name" value="ACETYLTRANSFERASE"/>
    <property type="match status" value="1"/>
</dbReference>
<comment type="caution">
    <text evidence="4">The sequence shown here is derived from an EMBL/GenBank/DDBJ whole genome shotgun (WGS) entry which is preliminary data.</text>
</comment>
<dbReference type="AlphaFoldDB" id="A0A420YJ30"/>
<evidence type="ECO:0000313" key="5">
    <source>
        <dbReference type="Proteomes" id="UP000275385"/>
    </source>
</evidence>
<organism evidence="4 5">
    <name type="scientific">Coniochaeta pulveracea</name>
    <dbReference type="NCBI Taxonomy" id="177199"/>
    <lineage>
        <taxon>Eukaryota</taxon>
        <taxon>Fungi</taxon>
        <taxon>Dikarya</taxon>
        <taxon>Ascomycota</taxon>
        <taxon>Pezizomycotina</taxon>
        <taxon>Sordariomycetes</taxon>
        <taxon>Sordariomycetidae</taxon>
        <taxon>Coniochaetales</taxon>
        <taxon>Coniochaetaceae</taxon>
        <taxon>Coniochaeta</taxon>
    </lineage>
</organism>
<evidence type="ECO:0000256" key="2">
    <source>
        <dbReference type="SAM" id="Phobius"/>
    </source>
</evidence>
<sequence length="462" mass="52057">MSAENRRNVKWVEGLRGITSVLVITTHMARAWDFQLFWPSDSKEVAARIWQYPILRVPFQGRVGVPIFAFLTGFVCAYKPLKLAYQQSNQPAALQSVARSAFRRPPRLILPAVIATLISFLIACLGGYKTANRVDAFWVRFDAPEPVAGLGEEVRRLFHTTLSTWTNGENLYDRHQWAMRPLLIGAFQVYVVLAATIGMRFRYRIVVHLLLLSYWLLNTSVMTETFGANLALGTLLAELSLHRPTQNFLAARARVLTCVAAPMLLIVGLFLGGFPHEHEDWKPWSWWLHTTFVDPAGDRSRGSFLVPNGADPPRRFSSACVQLSAIAIFLSPALRDLLSHRILLWLGKHSFAVYLVHGTILRTVGVWIVWGITGEPWSPAEREEDQQWLPVISGDRKRVAVVVFVGLTYLAAWAWMKWVDTACARATMWLEQRVFDDDGDGREGLAEKGHGHGPNGHVVLKN</sequence>
<name>A0A420YJ30_9PEZI</name>